<proteinExistence type="predicted"/>
<reference evidence="1 2" key="1">
    <citation type="submission" date="2023-07" db="EMBL/GenBank/DDBJ databases">
        <title>Sorghum-associated microbial communities from plants grown in Nebraska, USA.</title>
        <authorList>
            <person name="Schachtman D."/>
        </authorList>
    </citation>
    <scope>NUCLEOTIDE SEQUENCE [LARGE SCALE GENOMIC DNA]</scope>
    <source>
        <strain evidence="1 2">CC222</strain>
    </source>
</reference>
<dbReference type="InterPro" id="IPR025324">
    <property type="entry name" value="DUF4230"/>
</dbReference>
<protein>
    <submittedName>
        <fullName evidence="1">Uncharacterized protein</fullName>
    </submittedName>
</protein>
<dbReference type="Pfam" id="PF14014">
    <property type="entry name" value="DUF4230"/>
    <property type="match status" value="1"/>
</dbReference>
<organism evidence="1 2">
    <name type="scientific">Pseudarthrobacter enclensis</name>
    <dbReference type="NCBI Taxonomy" id="993070"/>
    <lineage>
        <taxon>Bacteria</taxon>
        <taxon>Bacillati</taxon>
        <taxon>Actinomycetota</taxon>
        <taxon>Actinomycetes</taxon>
        <taxon>Micrococcales</taxon>
        <taxon>Micrococcaceae</taxon>
        <taxon>Pseudarthrobacter</taxon>
    </lineage>
</organism>
<dbReference type="Proteomes" id="UP001226577">
    <property type="component" value="Unassembled WGS sequence"/>
</dbReference>
<keyword evidence="2" id="KW-1185">Reference proteome</keyword>
<name>A0ABT9RRV8_9MICC</name>
<accession>A0ABT9RRV8</accession>
<evidence type="ECO:0000313" key="1">
    <source>
        <dbReference type="EMBL" id="MDP9887970.1"/>
    </source>
</evidence>
<gene>
    <name evidence="1" type="ORF">J2X98_001549</name>
</gene>
<sequence length="63" mass="6913">MPDAQLAKPNLNHDRSYVFSQNRGVVDAISDAIEPPQQAQFIKLGEAKMTAAAEESELRTQGQ</sequence>
<evidence type="ECO:0000313" key="2">
    <source>
        <dbReference type="Proteomes" id="UP001226577"/>
    </source>
</evidence>
<comment type="caution">
    <text evidence="1">The sequence shown here is derived from an EMBL/GenBank/DDBJ whole genome shotgun (WGS) entry which is preliminary data.</text>
</comment>
<dbReference type="EMBL" id="JAUSRE010000006">
    <property type="protein sequence ID" value="MDP9887970.1"/>
    <property type="molecule type" value="Genomic_DNA"/>
</dbReference>